<keyword evidence="2" id="KW-1185">Reference proteome</keyword>
<accession>A0A1L0BML6</accession>
<organism evidence="1 2">
    <name type="scientific">Sungouiella intermedia</name>
    <dbReference type="NCBI Taxonomy" id="45354"/>
    <lineage>
        <taxon>Eukaryota</taxon>
        <taxon>Fungi</taxon>
        <taxon>Dikarya</taxon>
        <taxon>Ascomycota</taxon>
        <taxon>Saccharomycotina</taxon>
        <taxon>Pichiomycetes</taxon>
        <taxon>Metschnikowiaceae</taxon>
        <taxon>Sungouiella</taxon>
    </lineage>
</organism>
<reference evidence="1 2" key="1">
    <citation type="submission" date="2016-10" db="EMBL/GenBank/DDBJ databases">
        <authorList>
            <person name="de Groot N.N."/>
        </authorList>
    </citation>
    <scope>NUCLEOTIDE SEQUENCE [LARGE SCALE GENOMIC DNA]</scope>
    <source>
        <strain evidence="1 2">CBS 141442</strain>
    </source>
</reference>
<dbReference type="AlphaFoldDB" id="A0A1L0BML6"/>
<name>A0A1L0BML6_9ASCO</name>
<dbReference type="Proteomes" id="UP000182334">
    <property type="component" value="Chromosome III"/>
</dbReference>
<proteinExistence type="predicted"/>
<sequence length="92" mass="10436">MGKVNQGAEALEAHYGQWLRAQLGSGRWNEQSLRWKRFRPSRCKNAENPTGILQQCSQYHGLDPPTSNPRDIIDGAKVPFISGKYGIVYYLN</sequence>
<evidence type="ECO:0000313" key="1">
    <source>
        <dbReference type="EMBL" id="SGZ52507.1"/>
    </source>
</evidence>
<evidence type="ECO:0000313" key="2">
    <source>
        <dbReference type="Proteomes" id="UP000182334"/>
    </source>
</evidence>
<protein>
    <submittedName>
        <fullName evidence="1">CIC11C00000000710</fullName>
    </submittedName>
</protein>
<gene>
    <name evidence="1" type="ORF">SAMEA4029010_CIC11G00000000710</name>
</gene>
<dbReference type="EMBL" id="LT635758">
    <property type="protein sequence ID" value="SGZ52507.1"/>
    <property type="molecule type" value="Genomic_DNA"/>
</dbReference>